<name>A0A1C6VSH2_9ACTN</name>
<dbReference type="AlphaFoldDB" id="A0A1C6VSH2"/>
<feature type="transmembrane region" description="Helical" evidence="6">
    <location>
        <begin position="106"/>
        <end position="125"/>
    </location>
</feature>
<dbReference type="Proteomes" id="UP000199343">
    <property type="component" value="Unassembled WGS sequence"/>
</dbReference>
<feature type="transmembrane region" description="Helical" evidence="6">
    <location>
        <begin position="259"/>
        <end position="281"/>
    </location>
</feature>
<reference evidence="7 9" key="1">
    <citation type="submission" date="2016-06" db="EMBL/GenBank/DDBJ databases">
        <authorList>
            <person name="Kjaerup R.B."/>
            <person name="Dalgaard T.S."/>
            <person name="Juul-Madsen H.R."/>
        </authorList>
    </citation>
    <scope>NUCLEOTIDE SEQUENCE [LARGE SCALE GENOMIC DNA]</scope>
    <source>
        <strain evidence="7 9">DSM 43363</strain>
    </source>
</reference>
<evidence type="ECO:0000256" key="5">
    <source>
        <dbReference type="ARBA" id="ARBA00023136"/>
    </source>
</evidence>
<feature type="transmembrane region" description="Helical" evidence="6">
    <location>
        <begin position="21"/>
        <end position="41"/>
    </location>
</feature>
<reference evidence="8 10" key="2">
    <citation type="submission" date="2022-10" db="EMBL/GenBank/DDBJ databases">
        <title>The complete genomes of actinobacterial strains from the NBC collection.</title>
        <authorList>
            <person name="Joergensen T.S."/>
            <person name="Alvarez Arevalo M."/>
            <person name="Sterndorff E.B."/>
            <person name="Faurdal D."/>
            <person name="Vuksanovic O."/>
            <person name="Mourched A.-S."/>
            <person name="Charusanti P."/>
            <person name="Shaw S."/>
            <person name="Blin K."/>
            <person name="Weber T."/>
        </authorList>
    </citation>
    <scope>NUCLEOTIDE SEQUENCE [LARGE SCALE GENOMIC DNA]</scope>
    <source>
        <strain evidence="8 10">NBC 01809</strain>
    </source>
</reference>
<feature type="transmembrane region" description="Helical" evidence="6">
    <location>
        <begin position="47"/>
        <end position="68"/>
    </location>
</feature>
<accession>A0A1C6VSH2</accession>
<keyword evidence="10" id="KW-1185">Reference proteome</keyword>
<organism evidence="7 9">
    <name type="scientific">Micromonospora peucetia</name>
    <dbReference type="NCBI Taxonomy" id="47871"/>
    <lineage>
        <taxon>Bacteria</taxon>
        <taxon>Bacillati</taxon>
        <taxon>Actinomycetota</taxon>
        <taxon>Actinomycetes</taxon>
        <taxon>Micromonosporales</taxon>
        <taxon>Micromonosporaceae</taxon>
        <taxon>Micromonospora</taxon>
    </lineage>
</organism>
<feature type="transmembrane region" description="Helical" evidence="6">
    <location>
        <begin position="316"/>
        <end position="333"/>
    </location>
</feature>
<dbReference type="STRING" id="47871.GA0070608_3972"/>
<dbReference type="Proteomes" id="UP001334804">
    <property type="component" value="Chromosome"/>
</dbReference>
<dbReference type="GO" id="GO:0005886">
    <property type="term" value="C:plasma membrane"/>
    <property type="evidence" value="ECO:0007669"/>
    <property type="project" value="UniProtKB-SubCell"/>
</dbReference>
<dbReference type="InterPro" id="IPR011701">
    <property type="entry name" value="MFS"/>
</dbReference>
<feature type="transmembrane region" description="Helical" evidence="6">
    <location>
        <begin position="146"/>
        <end position="165"/>
    </location>
</feature>
<comment type="subcellular location">
    <subcellularLocation>
        <location evidence="1">Cell membrane</location>
        <topology evidence="1">Multi-pass membrane protein</topology>
    </subcellularLocation>
</comment>
<dbReference type="Pfam" id="PF07690">
    <property type="entry name" value="MFS_1"/>
    <property type="match status" value="1"/>
</dbReference>
<feature type="transmembrane region" description="Helical" evidence="6">
    <location>
        <begin position="353"/>
        <end position="375"/>
    </location>
</feature>
<gene>
    <name evidence="7" type="ORF">GA0070608_3972</name>
    <name evidence="8" type="ORF">OIE14_23150</name>
</gene>
<keyword evidence="5 6" id="KW-0472">Membrane</keyword>
<feature type="transmembrane region" description="Helical" evidence="6">
    <location>
        <begin position="381"/>
        <end position="401"/>
    </location>
</feature>
<feature type="transmembrane region" description="Helical" evidence="6">
    <location>
        <begin position="171"/>
        <end position="194"/>
    </location>
</feature>
<evidence type="ECO:0000313" key="8">
    <source>
        <dbReference type="EMBL" id="WSA31036.1"/>
    </source>
</evidence>
<dbReference type="GO" id="GO:0022857">
    <property type="term" value="F:transmembrane transporter activity"/>
    <property type="evidence" value="ECO:0007669"/>
    <property type="project" value="InterPro"/>
</dbReference>
<evidence type="ECO:0000256" key="2">
    <source>
        <dbReference type="ARBA" id="ARBA00022475"/>
    </source>
</evidence>
<proteinExistence type="predicted"/>
<evidence type="ECO:0000256" key="6">
    <source>
        <dbReference type="SAM" id="Phobius"/>
    </source>
</evidence>
<protein>
    <submittedName>
        <fullName evidence="8">MFS transporter</fullName>
    </submittedName>
    <submittedName>
        <fullName evidence="7">Predicted arabinose efflux permease, MFS family</fullName>
    </submittedName>
</protein>
<evidence type="ECO:0000256" key="4">
    <source>
        <dbReference type="ARBA" id="ARBA00022989"/>
    </source>
</evidence>
<keyword evidence="3 6" id="KW-0812">Transmembrane</keyword>
<feature type="transmembrane region" description="Helical" evidence="6">
    <location>
        <begin position="293"/>
        <end position="310"/>
    </location>
</feature>
<dbReference type="Gene3D" id="1.20.1250.20">
    <property type="entry name" value="MFS general substrate transporter like domains"/>
    <property type="match status" value="1"/>
</dbReference>
<dbReference type="PANTHER" id="PTHR23513">
    <property type="entry name" value="INTEGRAL MEMBRANE EFFLUX PROTEIN-RELATED"/>
    <property type="match status" value="1"/>
</dbReference>
<feature type="transmembrane region" description="Helical" evidence="6">
    <location>
        <begin position="80"/>
        <end position="100"/>
    </location>
</feature>
<evidence type="ECO:0000313" key="9">
    <source>
        <dbReference type="Proteomes" id="UP000199343"/>
    </source>
</evidence>
<dbReference type="SUPFAM" id="SSF103473">
    <property type="entry name" value="MFS general substrate transporter"/>
    <property type="match status" value="1"/>
</dbReference>
<dbReference type="InterPro" id="IPR036259">
    <property type="entry name" value="MFS_trans_sf"/>
</dbReference>
<feature type="transmembrane region" description="Helical" evidence="6">
    <location>
        <begin position="215"/>
        <end position="234"/>
    </location>
</feature>
<keyword evidence="4 6" id="KW-1133">Transmembrane helix</keyword>
<dbReference type="CDD" id="cd06173">
    <property type="entry name" value="MFS_MefA_like"/>
    <property type="match status" value="1"/>
</dbReference>
<sequence>MTKSLPTGGRRPAPLRLIATAHAVSTYGSFLNLVALGLFALHLTGSALQTGLFMAVRLTAGFVMGPLAGHLATRYPARPLMIGCDLLSAGALALLVVLPTGAQPRMLYVLAVVLGAGQTLWGVALRSSLPALVGPDRRARANAQIVTARSVAMLLGFASAGVLVAQVGYHAAFLIDAASFTVSALLLLAVPAPAPRGKPRSTTDTAAAGPNTRRLGVLRGVTPVVLAMIAVRSADALGSASHNVGLPVYATLARPDSPAVFAASFTTAWAAGSLLAGRWFAHRAKRGAPTGSERAFGIATCLMSVGFILAFTAPPIWALIVVTLVAGAADGYAEISYTTRLQAVDESRRAHLFGFASAAQNGGFGLGMVGCAVLLDRIDPFPVVAAAHGLALLTALAFLVARRHLYAAPQPRPTARPVEVTQ</sequence>
<evidence type="ECO:0000313" key="10">
    <source>
        <dbReference type="Proteomes" id="UP001334804"/>
    </source>
</evidence>
<evidence type="ECO:0000256" key="3">
    <source>
        <dbReference type="ARBA" id="ARBA00022692"/>
    </source>
</evidence>
<dbReference type="RefSeq" id="WP_176733766.1">
    <property type="nucleotide sequence ID" value="NZ_CP109071.1"/>
</dbReference>
<dbReference type="EMBL" id="CP109071">
    <property type="protein sequence ID" value="WSA31036.1"/>
    <property type="molecule type" value="Genomic_DNA"/>
</dbReference>
<evidence type="ECO:0000256" key="1">
    <source>
        <dbReference type="ARBA" id="ARBA00004651"/>
    </source>
</evidence>
<dbReference type="EMBL" id="FMIC01000002">
    <property type="protein sequence ID" value="SCL69308.1"/>
    <property type="molecule type" value="Genomic_DNA"/>
</dbReference>
<evidence type="ECO:0000313" key="7">
    <source>
        <dbReference type="EMBL" id="SCL69308.1"/>
    </source>
</evidence>
<keyword evidence="2" id="KW-1003">Cell membrane</keyword>
<dbReference type="PANTHER" id="PTHR23513:SF11">
    <property type="entry name" value="STAPHYLOFERRIN A TRANSPORTER"/>
    <property type="match status" value="1"/>
</dbReference>